<dbReference type="Proteomes" id="UP000535511">
    <property type="component" value="Unassembled WGS sequence"/>
</dbReference>
<feature type="region of interest" description="Disordered" evidence="1">
    <location>
        <begin position="1"/>
        <end position="25"/>
    </location>
</feature>
<dbReference type="RefSeq" id="WP_179663169.1">
    <property type="nucleotide sequence ID" value="NZ_JACCBG010000001.1"/>
</dbReference>
<keyword evidence="3" id="KW-1185">Reference proteome</keyword>
<sequence>MSNQTTSEGVMRAHRGAPGADTAATAPGVADLHRILLETAFELTAEFDGLPAGSVMRCFGRSVKLARAQGATGPGLPEAARRIAASSLRKRAAGGRHPVWTLAATA</sequence>
<accession>A0A7Y9E5V7</accession>
<dbReference type="EMBL" id="JACCBG010000001">
    <property type="protein sequence ID" value="NYD41416.1"/>
    <property type="molecule type" value="Genomic_DNA"/>
</dbReference>
<proteinExistence type="predicted"/>
<evidence type="ECO:0000256" key="1">
    <source>
        <dbReference type="SAM" id="MobiDB-lite"/>
    </source>
</evidence>
<evidence type="ECO:0000313" key="2">
    <source>
        <dbReference type="EMBL" id="NYD41416.1"/>
    </source>
</evidence>
<comment type="caution">
    <text evidence="2">The sequence shown here is derived from an EMBL/GenBank/DDBJ whole genome shotgun (WGS) entry which is preliminary data.</text>
</comment>
<dbReference type="AlphaFoldDB" id="A0A7Y9E5V7"/>
<gene>
    <name evidence="2" type="ORF">BJZ21_001499</name>
</gene>
<evidence type="ECO:0000313" key="3">
    <source>
        <dbReference type="Proteomes" id="UP000535511"/>
    </source>
</evidence>
<reference evidence="2 3" key="1">
    <citation type="submission" date="2020-07" db="EMBL/GenBank/DDBJ databases">
        <title>Sequencing the genomes of 1000 actinobacteria strains.</title>
        <authorList>
            <person name="Klenk H.-P."/>
        </authorList>
    </citation>
    <scope>NUCLEOTIDE SEQUENCE [LARGE SCALE GENOMIC DNA]</scope>
    <source>
        <strain evidence="2 3">DSM 21350</strain>
    </source>
</reference>
<name>A0A7Y9E5V7_9ACTN</name>
<organism evidence="2 3">
    <name type="scientific">Nocardioides panaciterrulae</name>
    <dbReference type="NCBI Taxonomy" id="661492"/>
    <lineage>
        <taxon>Bacteria</taxon>
        <taxon>Bacillati</taxon>
        <taxon>Actinomycetota</taxon>
        <taxon>Actinomycetes</taxon>
        <taxon>Propionibacteriales</taxon>
        <taxon>Nocardioidaceae</taxon>
        <taxon>Nocardioides</taxon>
    </lineage>
</organism>
<protein>
    <submittedName>
        <fullName evidence="2">Uncharacterized protein</fullName>
    </submittedName>
</protein>